<accession>A0ABV8CGG6</accession>
<proteinExistence type="predicted"/>
<dbReference type="Proteomes" id="UP001595758">
    <property type="component" value="Unassembled WGS sequence"/>
</dbReference>
<dbReference type="EMBL" id="JBHSAB010000019">
    <property type="protein sequence ID" value="MFC3909091.1"/>
    <property type="molecule type" value="Genomic_DNA"/>
</dbReference>
<evidence type="ECO:0000313" key="1">
    <source>
        <dbReference type="EMBL" id="MFC3909091.1"/>
    </source>
</evidence>
<keyword evidence="2" id="KW-1185">Reference proteome</keyword>
<reference evidence="2" key="1">
    <citation type="journal article" date="2019" name="Int. J. Syst. Evol. Microbiol.">
        <title>The Global Catalogue of Microorganisms (GCM) 10K type strain sequencing project: providing services to taxonomists for standard genome sequencing and annotation.</title>
        <authorList>
            <consortium name="The Broad Institute Genomics Platform"/>
            <consortium name="The Broad Institute Genome Sequencing Center for Infectious Disease"/>
            <person name="Wu L."/>
            <person name="Ma J."/>
        </authorList>
    </citation>
    <scope>NUCLEOTIDE SEQUENCE [LARGE SCALE GENOMIC DNA]</scope>
    <source>
        <strain evidence="2">CCUG 59858</strain>
    </source>
</reference>
<gene>
    <name evidence="1" type="ORF">ACFORL_08390</name>
</gene>
<sequence>MTIKARLAKSSENQQLAIINSQFEEIYSDDKYLESKFPELLTNYANTVFILKRASSPEVEQQILNFVAPKLRNWLNPDNYEHFSQYLSERSRGKLAEIIAKSIIEQINKKPSFGAYIAPYQKWIKAGAVQRLLLDHMVDYFKKFVGQPALIPGIFAITAPSVLRAAILKFGPLIKKRALFDSCLKKLPSFDSKEFFLFIVPITLFITSLSELQEVADQFKSDRLRTLIFVRFNHQKLNCTEQEFASLTKPKFEIARFGEAAAQFNPAAVTRRLKEIHEGSSILQDFPLLTRFQSNLFFMRLLPLPEKIQLMVGSLISDMQNEELSQEDKITRLLKAKSSLGNKPPTTNSVLFITWSIINYSLRDINPVPTPEDEPVIASSGM</sequence>
<name>A0ABV8CGG6_9GAMM</name>
<organism evidence="1 2">
    <name type="scientific">Legionella dresdenensis</name>
    <dbReference type="NCBI Taxonomy" id="450200"/>
    <lineage>
        <taxon>Bacteria</taxon>
        <taxon>Pseudomonadati</taxon>
        <taxon>Pseudomonadota</taxon>
        <taxon>Gammaproteobacteria</taxon>
        <taxon>Legionellales</taxon>
        <taxon>Legionellaceae</taxon>
        <taxon>Legionella</taxon>
    </lineage>
</organism>
<evidence type="ECO:0000313" key="2">
    <source>
        <dbReference type="Proteomes" id="UP001595758"/>
    </source>
</evidence>
<protein>
    <submittedName>
        <fullName evidence="1">Uncharacterized protein</fullName>
    </submittedName>
</protein>
<dbReference type="RefSeq" id="WP_382342982.1">
    <property type="nucleotide sequence ID" value="NZ_JBHSAB010000019.1"/>
</dbReference>
<comment type="caution">
    <text evidence="1">The sequence shown here is derived from an EMBL/GenBank/DDBJ whole genome shotgun (WGS) entry which is preliminary data.</text>
</comment>